<feature type="domain" description="DNA-directed DNA polymerase family A palm" evidence="20">
    <location>
        <begin position="659"/>
        <end position="863"/>
    </location>
</feature>
<dbReference type="SUPFAM" id="SSF88723">
    <property type="entry name" value="PIN domain-like"/>
    <property type="match status" value="1"/>
</dbReference>
<evidence type="ECO:0000259" key="19">
    <source>
        <dbReference type="SMART" id="SM00475"/>
    </source>
</evidence>
<dbReference type="Pfam" id="PF01367">
    <property type="entry name" value="5_3_exonuc"/>
    <property type="match status" value="1"/>
</dbReference>
<dbReference type="PROSITE" id="PS00447">
    <property type="entry name" value="DNA_POLYMERASE_A"/>
    <property type="match status" value="1"/>
</dbReference>
<dbReference type="InterPro" id="IPR002298">
    <property type="entry name" value="DNA_polymerase_A"/>
</dbReference>
<keyword evidence="12 17" id="KW-0239">DNA-directed DNA polymerase</keyword>
<evidence type="ECO:0000256" key="13">
    <source>
        <dbReference type="ARBA" id="ARBA00023125"/>
    </source>
</evidence>
<evidence type="ECO:0000256" key="7">
    <source>
        <dbReference type="ARBA" id="ARBA00022705"/>
    </source>
</evidence>
<dbReference type="SMART" id="SM00279">
    <property type="entry name" value="HhH2"/>
    <property type="match status" value="1"/>
</dbReference>
<evidence type="ECO:0000256" key="15">
    <source>
        <dbReference type="ARBA" id="ARBA00049244"/>
    </source>
</evidence>
<keyword evidence="5 17" id="KW-0808">Transferase</keyword>
<evidence type="ECO:0000256" key="14">
    <source>
        <dbReference type="ARBA" id="ARBA00023204"/>
    </source>
</evidence>
<dbReference type="InterPro" id="IPR020046">
    <property type="entry name" value="5-3_exonucl_a-hlix_arch_N"/>
</dbReference>
<comment type="catalytic activity">
    <reaction evidence="15 17">
        <text>DNA(n) + a 2'-deoxyribonucleoside 5'-triphosphate = DNA(n+1) + diphosphate</text>
        <dbReference type="Rhea" id="RHEA:22508"/>
        <dbReference type="Rhea" id="RHEA-COMP:17339"/>
        <dbReference type="Rhea" id="RHEA-COMP:17340"/>
        <dbReference type="ChEBI" id="CHEBI:33019"/>
        <dbReference type="ChEBI" id="CHEBI:61560"/>
        <dbReference type="ChEBI" id="CHEBI:173112"/>
        <dbReference type="EC" id="2.7.7.7"/>
    </reaction>
</comment>
<keyword evidence="6 17" id="KW-0548">Nucleotidyltransferase</keyword>
<comment type="function">
    <text evidence="17">In addition to polymerase activity, this DNA polymerase exhibits 3'-5' and 5'-3' exonuclease activity.</text>
</comment>
<dbReference type="Gene3D" id="3.40.50.1010">
    <property type="entry name" value="5'-nuclease"/>
    <property type="match status" value="1"/>
</dbReference>
<dbReference type="SMART" id="SM00475">
    <property type="entry name" value="53EXOc"/>
    <property type="match status" value="1"/>
</dbReference>
<dbReference type="SUPFAM" id="SSF56672">
    <property type="entry name" value="DNA/RNA polymerases"/>
    <property type="match status" value="1"/>
</dbReference>
<dbReference type="CDD" id="cd08637">
    <property type="entry name" value="DNA_pol_A_pol_I_C"/>
    <property type="match status" value="1"/>
</dbReference>
<dbReference type="Gene3D" id="1.10.150.20">
    <property type="entry name" value="5' to 3' exonuclease, C-terminal subdomain"/>
    <property type="match status" value="2"/>
</dbReference>
<comment type="similarity">
    <text evidence="1 17">Belongs to the DNA polymerase type-A family.</text>
</comment>
<dbReference type="InterPro" id="IPR008918">
    <property type="entry name" value="HhH2"/>
</dbReference>
<gene>
    <name evidence="17" type="primary">polA</name>
    <name evidence="21" type="ORF">CKO13_03315</name>
</gene>
<keyword evidence="14 17" id="KW-0234">DNA repair</keyword>
<dbReference type="InterPro" id="IPR019760">
    <property type="entry name" value="DNA-dir_DNA_pol_A_CS"/>
</dbReference>
<name>A0ABS1E3K8_9GAMM</name>
<evidence type="ECO:0000256" key="17">
    <source>
        <dbReference type="RuleBase" id="RU004460"/>
    </source>
</evidence>
<dbReference type="Pfam" id="PF02739">
    <property type="entry name" value="5_3_exonuc_N"/>
    <property type="match status" value="1"/>
</dbReference>
<dbReference type="Pfam" id="PF01612">
    <property type="entry name" value="DNA_pol_A_exo1"/>
    <property type="match status" value="1"/>
</dbReference>
<dbReference type="InterPro" id="IPR020045">
    <property type="entry name" value="DNA_polI_H3TH"/>
</dbReference>
<dbReference type="InterPro" id="IPR036279">
    <property type="entry name" value="5-3_exonuclease_C_sf"/>
</dbReference>
<reference evidence="21 22" key="1">
    <citation type="journal article" date="2020" name="Microorganisms">
        <title>Osmotic Adaptation and Compatible Solute Biosynthesis of Phototrophic Bacteria as Revealed from Genome Analyses.</title>
        <authorList>
            <person name="Imhoff J.F."/>
            <person name="Rahn T."/>
            <person name="Kunzel S."/>
            <person name="Keller A."/>
            <person name="Neulinger S.C."/>
        </authorList>
    </citation>
    <scope>NUCLEOTIDE SEQUENCE [LARGE SCALE GENOMIC DNA]</scope>
    <source>
        <strain evidence="21 22">DSM 15116</strain>
    </source>
</reference>
<dbReference type="Gene3D" id="3.30.420.10">
    <property type="entry name" value="Ribonuclease H-like superfamily/Ribonuclease H"/>
    <property type="match status" value="1"/>
</dbReference>
<feature type="domain" description="3'-5' exonuclease" evidence="18">
    <location>
        <begin position="302"/>
        <end position="489"/>
    </location>
</feature>
<keyword evidence="11 17" id="KW-0269">Exonuclease</keyword>
<dbReference type="PANTHER" id="PTHR10133">
    <property type="entry name" value="DNA POLYMERASE I"/>
    <property type="match status" value="1"/>
</dbReference>
<dbReference type="SUPFAM" id="SSF53098">
    <property type="entry name" value="Ribonuclease H-like"/>
    <property type="match status" value="1"/>
</dbReference>
<evidence type="ECO:0000256" key="6">
    <source>
        <dbReference type="ARBA" id="ARBA00022695"/>
    </source>
</evidence>
<protein>
    <recommendedName>
        <fullName evidence="4 16">DNA polymerase I</fullName>
        <ecNumber evidence="3 16">2.7.7.7</ecNumber>
    </recommendedName>
</protein>
<dbReference type="InterPro" id="IPR043502">
    <property type="entry name" value="DNA/RNA_pol_sf"/>
</dbReference>
<evidence type="ECO:0000256" key="2">
    <source>
        <dbReference type="ARBA" id="ARBA00011541"/>
    </source>
</evidence>
<comment type="subunit">
    <text evidence="2">Single-chain monomer with multiple functions.</text>
</comment>
<evidence type="ECO:0000256" key="9">
    <source>
        <dbReference type="ARBA" id="ARBA00022763"/>
    </source>
</evidence>
<dbReference type="RefSeq" id="WP_200256808.1">
    <property type="nucleotide sequence ID" value="NZ_NRSH01000022.1"/>
</dbReference>
<keyword evidence="22" id="KW-1185">Reference proteome</keyword>
<evidence type="ECO:0000256" key="4">
    <source>
        <dbReference type="ARBA" id="ARBA00020311"/>
    </source>
</evidence>
<dbReference type="Proteomes" id="UP000738126">
    <property type="component" value="Unassembled WGS sequence"/>
</dbReference>
<evidence type="ECO:0000256" key="8">
    <source>
        <dbReference type="ARBA" id="ARBA00022722"/>
    </source>
</evidence>
<evidence type="ECO:0000256" key="10">
    <source>
        <dbReference type="ARBA" id="ARBA00022801"/>
    </source>
</evidence>
<keyword evidence="7 17" id="KW-0235">DNA replication</keyword>
<keyword evidence="9 17" id="KW-0227">DNA damage</keyword>
<evidence type="ECO:0000256" key="11">
    <source>
        <dbReference type="ARBA" id="ARBA00022839"/>
    </source>
</evidence>
<dbReference type="InterPro" id="IPR018320">
    <property type="entry name" value="DNA_polymerase_1"/>
</dbReference>
<sequence length="901" mass="99415">MTQRDERLVLVDGSSYLYRAYFALPALTSRDGEPTGALHGVLNMLHKLLAEEAGERIAVVFDAPGRTFRDDLFERYKAHRPPMPEELRAQREPLKEAIAALGVPVLEVDGVEADDVIGTLAARAAGPVLISTTDKDMAQLVDERVELLNTMSGSRLDAAGVREKFGVPPAAIRDYLALVGDTSDNIPGVPKVGPKTAAKWLNEYGSLEALRERADEIRGKVGESLRAHLDELPLSYDLATIRCDLELDLQPGELRRSAPDTEALRRLYRRYDLRRLLAELEAEAPAADDPEGDPDPDPEVAYTLVRDEAELGAWLEQLEAAEAFALDLETDSLDYMSAAIVGLSVAVAPYRAAYIPVGHTGEGASPQLGLERVLERLRPLLEAEAPQKIGQNLKYDMSVLAGYGVALRGVAYDTMLESYVLDATATRHDLDSLAAKYLDVETVTYEQLCGKGAKQIPFAEVDLERAGHYAAEDADIALRLHRHLYPQVSAEAGLQRVFTALEMPLLPVLSRVERHGVRVDRQVLERQSGELAERMGEVEARAHEAAGEAFNLASPQQIQAILFERMGLPVVQRTPKGQPSTAEAVLEELSAQGHELPRLILEHRSLAKLKSTYTDKLPQLIHPRTGRVHTSYHQAVTATGRLSSSDPNLQNIPVRTEEGRRIRKAFVAEPGCRLLTADYSQVELRIMAHLSGDSGLLEAFARGADIHRATAAEVFGVERASDEQRRAAKTINFGLIYGMSAWGLGRQLGLPRDQAQRYIDRYFERYPGVQAFMERTREQARQRGYVETVLGRRLYLPEIGSRNRQRREYAERTAINAPMQGTAADLIKRAMIDVDAWLAEAGSEARLVMQVHDELVLEVPEGELDAVAARVRELMGGADGGALRVPLELELGVGGDWEEAH</sequence>
<dbReference type="SMART" id="SM00474">
    <property type="entry name" value="35EXOc"/>
    <property type="match status" value="1"/>
</dbReference>
<dbReference type="InterPro" id="IPR002562">
    <property type="entry name" value="3'-5'_exonuclease_dom"/>
</dbReference>
<evidence type="ECO:0000256" key="5">
    <source>
        <dbReference type="ARBA" id="ARBA00022679"/>
    </source>
</evidence>
<dbReference type="NCBIfam" id="TIGR00593">
    <property type="entry name" value="pola"/>
    <property type="match status" value="1"/>
</dbReference>
<keyword evidence="10 17" id="KW-0378">Hydrolase</keyword>
<organism evidence="21 22">
    <name type="scientific">Halorhodospira neutriphila</name>
    <dbReference type="NCBI Taxonomy" id="168379"/>
    <lineage>
        <taxon>Bacteria</taxon>
        <taxon>Pseudomonadati</taxon>
        <taxon>Pseudomonadota</taxon>
        <taxon>Gammaproteobacteria</taxon>
        <taxon>Chromatiales</taxon>
        <taxon>Ectothiorhodospiraceae</taxon>
        <taxon>Halorhodospira</taxon>
    </lineage>
</organism>
<keyword evidence="8" id="KW-0540">Nuclease</keyword>
<dbReference type="InterPro" id="IPR001098">
    <property type="entry name" value="DNA-dir_DNA_pol_A_palm_dom"/>
</dbReference>
<evidence type="ECO:0000313" key="21">
    <source>
        <dbReference type="EMBL" id="MBK1726065.1"/>
    </source>
</evidence>
<dbReference type="Gene3D" id="3.30.70.370">
    <property type="match status" value="1"/>
</dbReference>
<evidence type="ECO:0000256" key="12">
    <source>
        <dbReference type="ARBA" id="ARBA00022932"/>
    </source>
</evidence>
<evidence type="ECO:0000259" key="18">
    <source>
        <dbReference type="SMART" id="SM00474"/>
    </source>
</evidence>
<keyword evidence="13 17" id="KW-0238">DNA-binding</keyword>
<dbReference type="SMART" id="SM00482">
    <property type="entry name" value="POLAc"/>
    <property type="match status" value="1"/>
</dbReference>
<dbReference type="InterPro" id="IPR036397">
    <property type="entry name" value="RNaseH_sf"/>
</dbReference>
<dbReference type="Gene3D" id="1.20.1060.10">
    <property type="entry name" value="Taq DNA Polymerase, Chain T, domain 4"/>
    <property type="match status" value="1"/>
</dbReference>
<evidence type="ECO:0000256" key="16">
    <source>
        <dbReference type="NCBIfam" id="TIGR00593"/>
    </source>
</evidence>
<accession>A0ABS1E3K8</accession>
<dbReference type="CDD" id="cd09859">
    <property type="entry name" value="PIN_53EXO"/>
    <property type="match status" value="1"/>
</dbReference>
<dbReference type="CDD" id="cd06139">
    <property type="entry name" value="DNA_polA_I_Ecoli_like_exo"/>
    <property type="match status" value="1"/>
</dbReference>
<evidence type="ECO:0000256" key="3">
    <source>
        <dbReference type="ARBA" id="ARBA00012417"/>
    </source>
</evidence>
<evidence type="ECO:0000313" key="22">
    <source>
        <dbReference type="Proteomes" id="UP000738126"/>
    </source>
</evidence>
<dbReference type="InterPro" id="IPR029060">
    <property type="entry name" value="PIN-like_dom_sf"/>
</dbReference>
<dbReference type="PRINTS" id="PR00868">
    <property type="entry name" value="DNAPOLI"/>
</dbReference>
<dbReference type="Pfam" id="PF00476">
    <property type="entry name" value="DNA_pol_A"/>
    <property type="match status" value="1"/>
</dbReference>
<evidence type="ECO:0000259" key="20">
    <source>
        <dbReference type="SMART" id="SM00482"/>
    </source>
</evidence>
<proteinExistence type="inferred from homology"/>
<comment type="caution">
    <text evidence="21">The sequence shown here is derived from an EMBL/GenBank/DDBJ whole genome shotgun (WGS) entry which is preliminary data.</text>
</comment>
<dbReference type="NCBIfam" id="NF004397">
    <property type="entry name" value="PRK05755.1"/>
    <property type="match status" value="1"/>
</dbReference>
<dbReference type="InterPro" id="IPR012337">
    <property type="entry name" value="RNaseH-like_sf"/>
</dbReference>
<dbReference type="PANTHER" id="PTHR10133:SF27">
    <property type="entry name" value="DNA POLYMERASE NU"/>
    <property type="match status" value="1"/>
</dbReference>
<dbReference type="InterPro" id="IPR002421">
    <property type="entry name" value="5-3_exonuclease"/>
</dbReference>
<dbReference type="SUPFAM" id="SSF47807">
    <property type="entry name" value="5' to 3' exonuclease, C-terminal subdomain"/>
    <property type="match status" value="1"/>
</dbReference>
<dbReference type="CDD" id="cd09898">
    <property type="entry name" value="H3TH_53EXO"/>
    <property type="match status" value="1"/>
</dbReference>
<dbReference type="EMBL" id="NRSH01000022">
    <property type="protein sequence ID" value="MBK1726065.1"/>
    <property type="molecule type" value="Genomic_DNA"/>
</dbReference>
<feature type="domain" description="5'-3' exonuclease" evidence="19">
    <location>
        <begin position="6"/>
        <end position="257"/>
    </location>
</feature>
<dbReference type="EC" id="2.7.7.7" evidence="3 16"/>
<evidence type="ECO:0000256" key="1">
    <source>
        <dbReference type="ARBA" id="ARBA00007705"/>
    </source>
</evidence>